<dbReference type="Gene3D" id="1.20.1280.50">
    <property type="match status" value="1"/>
</dbReference>
<dbReference type="KEGG" id="scm:SCHCO_02562999"/>
<dbReference type="InParanoid" id="D8PVC3"/>
<dbReference type="GeneID" id="9595436"/>
<dbReference type="OrthoDB" id="2322499at2759"/>
<dbReference type="eggNOG" id="ENOG502T5F2">
    <property type="taxonomic scope" value="Eukaryota"/>
</dbReference>
<sequence>MPPKKKSRKCLAQRQPTTAAVGPPTKARVVANGKLKLLVEMPLDVLYEIFGHLDPQSLLHVSYTSKALRAILITRNSRSVWRKCIAADHDFPPKPDNLNEPQWIEVLLGNTCSYCSQPSTCALWPFSVRTCDRCLGQRFFDEAGIVRAIKQPAEQCRLHLHIHAYAHYRRVYNLTDVKAQIEVFKGVDQADTDAVKAVQSSLLERQMAAEMHARKCENYVHVVLPRRQREEEKRFLKARLAQIETRLRALGFSEEIDWIHSVQSKLLEDHPLVKSFDEITDSSWKQISRPLSKLLHDIRDDMLEKKRKKLLKDRMQIVIDALKAYVSSKPVPSAIDDADQIYPSALDIITLPSIHRMMFAEVRSYVTDVEPDLTRLKSSLSPSALDALCEEWRTLKGRELVALLPASHRHLEDEADDELYSLRFARVFFRCAGCSEPVNFPRVLAHACARAARLGFRNLAGEEAWLWKRLDALPWNHDGARFEWDGAVARAAGAVIRACGCDARIVDQGDMDEEGAWLACATCEGQTGGKEREVFGWRRAIVHYLGHLNRGEDDPSWIHLRDEEDIRLAKRAEAHCRSRNDIEARTDAPLDYACVHCRERMSLSVVKHHFLHIHNKPTPVEGDDYRLHVDASMRGLRLHFMIPRRDCKTGRPTATKGKRKGKARARAAEVIDLSED</sequence>
<evidence type="ECO:0000259" key="2">
    <source>
        <dbReference type="PROSITE" id="PS50181"/>
    </source>
</evidence>
<dbReference type="Proteomes" id="UP000007431">
    <property type="component" value="Unassembled WGS sequence"/>
</dbReference>
<dbReference type="AlphaFoldDB" id="D8PVC3"/>
<keyword evidence="4" id="KW-1185">Reference proteome</keyword>
<dbReference type="Pfam" id="PF12937">
    <property type="entry name" value="F-box-like"/>
    <property type="match status" value="1"/>
</dbReference>
<dbReference type="InterPro" id="IPR001810">
    <property type="entry name" value="F-box_dom"/>
</dbReference>
<feature type="domain" description="F-box" evidence="2">
    <location>
        <begin position="35"/>
        <end position="84"/>
    </location>
</feature>
<organism evidence="4">
    <name type="scientific">Schizophyllum commune (strain H4-8 / FGSC 9210)</name>
    <name type="common">Split gill fungus</name>
    <dbReference type="NCBI Taxonomy" id="578458"/>
    <lineage>
        <taxon>Eukaryota</taxon>
        <taxon>Fungi</taxon>
        <taxon>Dikarya</taxon>
        <taxon>Basidiomycota</taxon>
        <taxon>Agaricomycotina</taxon>
        <taxon>Agaricomycetes</taxon>
        <taxon>Agaricomycetidae</taxon>
        <taxon>Agaricales</taxon>
        <taxon>Schizophyllaceae</taxon>
        <taxon>Schizophyllum</taxon>
    </lineage>
</organism>
<evidence type="ECO:0000313" key="4">
    <source>
        <dbReference type="Proteomes" id="UP000007431"/>
    </source>
</evidence>
<evidence type="ECO:0000256" key="1">
    <source>
        <dbReference type="SAM" id="MobiDB-lite"/>
    </source>
</evidence>
<accession>D8PVC3</accession>
<dbReference type="HOGENOM" id="CLU_010790_2_1_1"/>
<dbReference type="CDD" id="cd09917">
    <property type="entry name" value="F-box_SF"/>
    <property type="match status" value="1"/>
</dbReference>
<dbReference type="PROSITE" id="PS50181">
    <property type="entry name" value="FBOX"/>
    <property type="match status" value="1"/>
</dbReference>
<gene>
    <name evidence="3" type="ORF">SCHCODRAFT_105146</name>
</gene>
<dbReference type="SUPFAM" id="SSF81383">
    <property type="entry name" value="F-box domain"/>
    <property type="match status" value="1"/>
</dbReference>
<dbReference type="RefSeq" id="XP_003035744.1">
    <property type="nucleotide sequence ID" value="XM_003035698.1"/>
</dbReference>
<name>D8PVC3_SCHCM</name>
<dbReference type="SMART" id="SM00256">
    <property type="entry name" value="FBOX"/>
    <property type="match status" value="1"/>
</dbReference>
<dbReference type="EMBL" id="GL377303">
    <property type="protein sequence ID" value="EFJ00842.1"/>
    <property type="molecule type" value="Genomic_DNA"/>
</dbReference>
<evidence type="ECO:0000313" key="3">
    <source>
        <dbReference type="EMBL" id="EFJ00842.1"/>
    </source>
</evidence>
<feature type="compositionally biased region" description="Basic residues" evidence="1">
    <location>
        <begin position="1"/>
        <end position="11"/>
    </location>
</feature>
<feature type="non-terminal residue" evidence="3">
    <location>
        <position position="676"/>
    </location>
</feature>
<dbReference type="STRING" id="578458.D8PVC3"/>
<feature type="compositionally biased region" description="Basic residues" evidence="1">
    <location>
        <begin position="656"/>
        <end position="665"/>
    </location>
</feature>
<dbReference type="VEuPathDB" id="FungiDB:SCHCODRAFT_02562999"/>
<proteinExistence type="predicted"/>
<feature type="region of interest" description="Disordered" evidence="1">
    <location>
        <begin position="648"/>
        <end position="676"/>
    </location>
</feature>
<reference evidence="3 4" key="1">
    <citation type="journal article" date="2010" name="Nat. Biotechnol.">
        <title>Genome sequence of the model mushroom Schizophyllum commune.</title>
        <authorList>
            <person name="Ohm R.A."/>
            <person name="de Jong J.F."/>
            <person name="Lugones L.G."/>
            <person name="Aerts A."/>
            <person name="Kothe E."/>
            <person name="Stajich J.E."/>
            <person name="de Vries R.P."/>
            <person name="Record E."/>
            <person name="Levasseur A."/>
            <person name="Baker S.E."/>
            <person name="Bartholomew K.A."/>
            <person name="Coutinho P.M."/>
            <person name="Erdmann S."/>
            <person name="Fowler T.J."/>
            <person name="Gathman A.C."/>
            <person name="Lombard V."/>
            <person name="Henrissat B."/>
            <person name="Knabe N."/>
            <person name="Kuees U."/>
            <person name="Lilly W.W."/>
            <person name="Lindquist E."/>
            <person name="Lucas S."/>
            <person name="Magnuson J.K."/>
            <person name="Piumi F."/>
            <person name="Raudaskoski M."/>
            <person name="Salamov A."/>
            <person name="Schmutz J."/>
            <person name="Schwarze F.W.M.R."/>
            <person name="vanKuyk P.A."/>
            <person name="Horton J.S."/>
            <person name="Grigoriev I.V."/>
            <person name="Woesten H.A.B."/>
        </authorList>
    </citation>
    <scope>NUCLEOTIDE SEQUENCE [LARGE SCALE GENOMIC DNA]</scope>
    <source>
        <strain evidence="4">H4-8 / FGSC 9210</strain>
    </source>
</reference>
<feature type="region of interest" description="Disordered" evidence="1">
    <location>
        <begin position="1"/>
        <end position="22"/>
    </location>
</feature>
<protein>
    <recommendedName>
        <fullName evidence="2">F-box domain-containing protein</fullName>
    </recommendedName>
</protein>
<dbReference type="OMA" id="MEEWHED"/>
<dbReference type="InterPro" id="IPR036047">
    <property type="entry name" value="F-box-like_dom_sf"/>
</dbReference>